<reference evidence="1 2" key="1">
    <citation type="journal article" date="2011" name="BMC Genomics">
        <title>Genome sequencing reveals diversification of virulence factor content and possible host adaptation in distinct subpopulations of Salmonella enterica.</title>
        <authorList>
            <person name="den Bakker H.C."/>
            <person name="Moreno Switt A.I."/>
            <person name="Govoni G."/>
            <person name="Cummings C.A."/>
            <person name="Ranieri M.L."/>
            <person name="Degoricija L."/>
            <person name="Hoelzer K."/>
            <person name="Rodriguez-Rivera L.D."/>
            <person name="Brown S."/>
            <person name="Bolchacova E."/>
            <person name="Furtado M.R."/>
            <person name="Wiedmann M."/>
        </authorList>
    </citation>
    <scope>NUCLEOTIDE SEQUENCE [LARGE SCALE GENOMIC DNA]</scope>
    <source>
        <strain evidence="1 2">R8-3668</strain>
    </source>
</reference>
<protein>
    <submittedName>
        <fullName evidence="1">Uncharacterized protein</fullName>
    </submittedName>
</protein>
<comment type="caution">
    <text evidence="1">The sequence shown here is derived from an EMBL/GenBank/DDBJ whole genome shotgun (WGS) entry which is preliminary data.</text>
</comment>
<name>G5N8K5_SALET</name>
<dbReference type="AlphaFoldDB" id="G5N8K5"/>
<proteinExistence type="predicted"/>
<evidence type="ECO:0000313" key="1">
    <source>
        <dbReference type="EMBL" id="EHC62191.1"/>
    </source>
</evidence>
<accession>G5N8K5</accession>
<evidence type="ECO:0000313" key="2">
    <source>
        <dbReference type="Proteomes" id="UP000003532"/>
    </source>
</evidence>
<dbReference type="EMBL" id="AFCO01000235">
    <property type="protein sequence ID" value="EHC62191.1"/>
    <property type="molecule type" value="Genomic_DNA"/>
</dbReference>
<sequence>MFHKNDERGDKIAKCDVSHLWNHQENESLAK</sequence>
<dbReference type="Proteomes" id="UP000003532">
    <property type="component" value="Unassembled WGS sequence"/>
</dbReference>
<organism evidence="1 2">
    <name type="scientific">Salmonella enterica subsp. enterica serovar Inverness str. R8-3668</name>
    <dbReference type="NCBI Taxonomy" id="913075"/>
    <lineage>
        <taxon>Bacteria</taxon>
        <taxon>Pseudomonadati</taxon>
        <taxon>Pseudomonadota</taxon>
        <taxon>Gammaproteobacteria</taxon>
        <taxon>Enterobacterales</taxon>
        <taxon>Enterobacteriaceae</taxon>
        <taxon>Salmonella</taxon>
    </lineage>
</organism>
<feature type="non-terminal residue" evidence="1">
    <location>
        <position position="31"/>
    </location>
</feature>
<gene>
    <name evidence="1" type="ORF">LTSEINV_0663</name>
</gene>